<dbReference type="InterPro" id="IPR045214">
    <property type="entry name" value="Surf1/Surf4"/>
</dbReference>
<keyword evidence="5 6" id="KW-0472">Membrane</keyword>
<dbReference type="PANTHER" id="PTHR23427">
    <property type="entry name" value="SURFEIT LOCUS PROTEIN"/>
    <property type="match status" value="1"/>
</dbReference>
<dbReference type="CDD" id="cd06662">
    <property type="entry name" value="SURF1"/>
    <property type="match status" value="1"/>
</dbReference>
<comment type="similarity">
    <text evidence="2 6">Belongs to the SURF1 family.</text>
</comment>
<proteinExistence type="inferred from homology"/>
<evidence type="ECO:0000256" key="4">
    <source>
        <dbReference type="ARBA" id="ARBA00022989"/>
    </source>
</evidence>
<protein>
    <recommendedName>
        <fullName evidence="6">SURF1-like protein</fullName>
    </recommendedName>
</protein>
<gene>
    <name evidence="8" type="ORF">SAMN05421810_10519</name>
</gene>
<dbReference type="GO" id="GO:0005886">
    <property type="term" value="C:plasma membrane"/>
    <property type="evidence" value="ECO:0007669"/>
    <property type="project" value="UniProtKB-SubCell"/>
</dbReference>
<feature type="region of interest" description="Disordered" evidence="7">
    <location>
        <begin position="246"/>
        <end position="298"/>
    </location>
</feature>
<dbReference type="EMBL" id="FOWW01000005">
    <property type="protein sequence ID" value="SFQ16851.1"/>
    <property type="molecule type" value="Genomic_DNA"/>
</dbReference>
<sequence>MRFLLRPSWLALTLVVFGFATLCFTLLAPWQFDRHAERSARNAALQESFTAPPRPLAEVLPEGRAPDEHTQWQRVTLTGHYLPEHEVVARLRTVQGEPAFEVLTPLRTGTGAVVLVDRGYVRPDDRLDVPPYPAPPAGEVRVVGRVRMDETDPKARDAFADESTGGRPHSYSVDSRVVARASGLDLRPGYVQLEADQPGVLGALPLPQLDAGPFLSYALQWIAFGVMALLGWLYFTVRELRPGGALAGERPERRKSVAQLLAENEDEDEDEDGGSGVSAAGDDHAGAAARTAPPAPRS</sequence>
<dbReference type="Pfam" id="PF02104">
    <property type="entry name" value="SURF1"/>
    <property type="match status" value="1"/>
</dbReference>
<organism evidence="8 9">
    <name type="scientific">Amycolatopsis arida</name>
    <dbReference type="NCBI Taxonomy" id="587909"/>
    <lineage>
        <taxon>Bacteria</taxon>
        <taxon>Bacillati</taxon>
        <taxon>Actinomycetota</taxon>
        <taxon>Actinomycetes</taxon>
        <taxon>Pseudonocardiales</taxon>
        <taxon>Pseudonocardiaceae</taxon>
        <taxon>Amycolatopsis</taxon>
    </lineage>
</organism>
<dbReference type="AlphaFoldDB" id="A0A1I5WAZ7"/>
<dbReference type="STRING" id="587909.SAMN05421810_10519"/>
<evidence type="ECO:0000256" key="6">
    <source>
        <dbReference type="RuleBase" id="RU363076"/>
    </source>
</evidence>
<comment type="subcellular location">
    <subcellularLocation>
        <location evidence="6">Cell membrane</location>
        <topology evidence="6">Multi-pass membrane protein</topology>
    </subcellularLocation>
    <subcellularLocation>
        <location evidence="1">Membrane</location>
    </subcellularLocation>
</comment>
<evidence type="ECO:0000256" key="3">
    <source>
        <dbReference type="ARBA" id="ARBA00022692"/>
    </source>
</evidence>
<feature type="transmembrane region" description="Helical" evidence="6">
    <location>
        <begin position="214"/>
        <end position="235"/>
    </location>
</feature>
<evidence type="ECO:0000313" key="9">
    <source>
        <dbReference type="Proteomes" id="UP000198727"/>
    </source>
</evidence>
<dbReference type="PROSITE" id="PS50895">
    <property type="entry name" value="SURF1"/>
    <property type="match status" value="1"/>
</dbReference>
<evidence type="ECO:0000256" key="2">
    <source>
        <dbReference type="ARBA" id="ARBA00007165"/>
    </source>
</evidence>
<reference evidence="9" key="1">
    <citation type="submission" date="2016-10" db="EMBL/GenBank/DDBJ databases">
        <authorList>
            <person name="Varghese N."/>
            <person name="Submissions S."/>
        </authorList>
    </citation>
    <scope>NUCLEOTIDE SEQUENCE [LARGE SCALE GENOMIC DNA]</scope>
    <source>
        <strain evidence="9">CGMCC 4.5579</strain>
    </source>
</reference>
<feature type="compositionally biased region" description="Acidic residues" evidence="7">
    <location>
        <begin position="263"/>
        <end position="273"/>
    </location>
</feature>
<dbReference type="InterPro" id="IPR002994">
    <property type="entry name" value="Surf1/Shy1"/>
</dbReference>
<keyword evidence="4 6" id="KW-1133">Transmembrane helix</keyword>
<dbReference type="Proteomes" id="UP000198727">
    <property type="component" value="Unassembled WGS sequence"/>
</dbReference>
<keyword evidence="6" id="KW-1003">Cell membrane</keyword>
<evidence type="ECO:0000256" key="7">
    <source>
        <dbReference type="SAM" id="MobiDB-lite"/>
    </source>
</evidence>
<evidence type="ECO:0000256" key="5">
    <source>
        <dbReference type="ARBA" id="ARBA00023136"/>
    </source>
</evidence>
<evidence type="ECO:0000256" key="1">
    <source>
        <dbReference type="ARBA" id="ARBA00004370"/>
    </source>
</evidence>
<accession>A0A1I5WAZ7</accession>
<dbReference type="PANTHER" id="PTHR23427:SF2">
    <property type="entry name" value="SURFEIT LOCUS PROTEIN 1"/>
    <property type="match status" value="1"/>
</dbReference>
<keyword evidence="3 6" id="KW-0812">Transmembrane</keyword>
<name>A0A1I5WAZ7_9PSEU</name>
<comment type="caution">
    <text evidence="6">Lacks conserved residue(s) required for the propagation of feature annotation.</text>
</comment>
<keyword evidence="9" id="KW-1185">Reference proteome</keyword>
<evidence type="ECO:0000313" key="8">
    <source>
        <dbReference type="EMBL" id="SFQ16851.1"/>
    </source>
</evidence>